<feature type="transmembrane region" description="Helical" evidence="7">
    <location>
        <begin position="402"/>
        <end position="426"/>
    </location>
</feature>
<gene>
    <name evidence="9" type="ORF">HNR30_009222</name>
</gene>
<feature type="transmembrane region" description="Helical" evidence="7">
    <location>
        <begin position="16"/>
        <end position="36"/>
    </location>
</feature>
<feature type="transmembrane region" description="Helical" evidence="7">
    <location>
        <begin position="377"/>
        <end position="396"/>
    </location>
</feature>
<name>A0A7W0CUY6_9ACTN</name>
<proteinExistence type="inferred from homology"/>
<keyword evidence="5 7" id="KW-0472">Membrane</keyword>
<accession>A0A7W0CUY6</accession>
<feature type="transmembrane region" description="Helical" evidence="7">
    <location>
        <begin position="231"/>
        <end position="257"/>
    </location>
</feature>
<evidence type="ECO:0000256" key="7">
    <source>
        <dbReference type="SAM" id="Phobius"/>
    </source>
</evidence>
<keyword evidence="2" id="KW-1003">Cell membrane</keyword>
<feature type="transmembrane region" description="Helical" evidence="7">
    <location>
        <begin position="326"/>
        <end position="345"/>
    </location>
</feature>
<dbReference type="InterPro" id="IPR050250">
    <property type="entry name" value="Macrolide_Exporter_MacB"/>
</dbReference>
<evidence type="ECO:0000313" key="10">
    <source>
        <dbReference type="Proteomes" id="UP000530928"/>
    </source>
</evidence>
<dbReference type="GO" id="GO:0005886">
    <property type="term" value="C:plasma membrane"/>
    <property type="evidence" value="ECO:0007669"/>
    <property type="project" value="UniProtKB-SubCell"/>
</dbReference>
<feature type="domain" description="ABC3 transporter permease C-terminal" evidence="8">
    <location>
        <begin position="687"/>
        <end position="805"/>
    </location>
</feature>
<keyword evidence="4 7" id="KW-1133">Transmembrane helix</keyword>
<evidence type="ECO:0000256" key="3">
    <source>
        <dbReference type="ARBA" id="ARBA00022692"/>
    </source>
</evidence>
<evidence type="ECO:0000256" key="1">
    <source>
        <dbReference type="ARBA" id="ARBA00004651"/>
    </source>
</evidence>
<evidence type="ECO:0000313" key="9">
    <source>
        <dbReference type="EMBL" id="MBA2897816.1"/>
    </source>
</evidence>
<keyword evidence="3 7" id="KW-0812">Transmembrane</keyword>
<feature type="domain" description="ABC3 transporter permease C-terminal" evidence="8">
    <location>
        <begin position="235"/>
        <end position="356"/>
    </location>
</feature>
<dbReference type="GO" id="GO:0022857">
    <property type="term" value="F:transmembrane transporter activity"/>
    <property type="evidence" value="ECO:0007669"/>
    <property type="project" value="TreeGrafter"/>
</dbReference>
<evidence type="ECO:0000259" key="8">
    <source>
        <dbReference type="Pfam" id="PF02687"/>
    </source>
</evidence>
<organism evidence="9 10">
    <name type="scientific">Nonomuraea soli</name>
    <dbReference type="NCBI Taxonomy" id="1032476"/>
    <lineage>
        <taxon>Bacteria</taxon>
        <taxon>Bacillati</taxon>
        <taxon>Actinomycetota</taxon>
        <taxon>Actinomycetes</taxon>
        <taxon>Streptosporangiales</taxon>
        <taxon>Streptosporangiaceae</taxon>
        <taxon>Nonomuraea</taxon>
    </lineage>
</organism>
<feature type="transmembrane region" description="Helical" evidence="7">
    <location>
        <begin position="456"/>
        <end position="479"/>
    </location>
</feature>
<dbReference type="EMBL" id="JACDUR010000014">
    <property type="protein sequence ID" value="MBA2897816.1"/>
    <property type="molecule type" value="Genomic_DNA"/>
</dbReference>
<sequence>MRTVLLASLRVHVRRYLAAAIAVVAGVAFVVAVGVLTSGARSGLMDGFGAPYRDADHVVSGLGAGAAIALAERLGPNASPIGRAMLPMRSGGRLFPDTAVGPVAVAQEMRWQKLVSGSFPAREGEAVVDTWVARSREIAVGDRILVGEGAAAADLRVVGVVESPSTSAQASVYVSWAQLVRWRDEPTLSLNRVAVRGEVGALPAGARVQPPEEFVTEKQAELNNRVDALSAMLLLFAGVALVVSVLVIANTFSILFAQRSRDFALLRCVGATRRQVVGAVLREAAVVGVLASLAGVLAGIGAGYGLLALINALAPAITMGSAAVPVPWLLGGFATGLVVTVVAAWSPARRVVRVSPLAALRPEAAAGGHAAAGPARLVLAVLLLAVGPALLGVAMAQDDTAFLVAGGATVFAGVLLFGPVLVPYLVRAAGGWLGPTGRLATANAVRNPRRTATTTASLLVGVTVTSAALTGMATTRAALDEARDRRHPVDASLTSPRNQVTDGLVDRVRRTPGVEQALPVYGVTALVTGLDGPIPVVAAPDAGLVARDGGAFAQVGPGEIRIDYAAFRKDLGLRPGDQVTVRAGERVIVLRVVGGTGWGRVGVVSSETLATLTGLARRVPSRPGAPTGGIETQALWIRAQAAADPMRLVDALDDLADPAGLQVDNGLQARETEEQQLRVLTWSVLGLIAIAVVIALAGIANTLGLSVLERAREHALLRALGLTRGRLRRMLAAEALLLSAVAALLGTVIGVGFAWAGHETFVTRALAGATLRVPWPSLGAVVVIAALAGLLAAVLPARRAARVTPAAGLTLD</sequence>
<keyword evidence="10" id="KW-1185">Reference proteome</keyword>
<evidence type="ECO:0000256" key="4">
    <source>
        <dbReference type="ARBA" id="ARBA00022989"/>
    </source>
</evidence>
<evidence type="ECO:0000256" key="5">
    <source>
        <dbReference type="ARBA" id="ARBA00023136"/>
    </source>
</evidence>
<dbReference type="RefSeq" id="WP_181616496.1">
    <property type="nucleotide sequence ID" value="NZ_BAABAM010000016.1"/>
</dbReference>
<dbReference type="AlphaFoldDB" id="A0A7W0CUY6"/>
<comment type="similarity">
    <text evidence="6">Belongs to the ABC-4 integral membrane protein family.</text>
</comment>
<protein>
    <submittedName>
        <fullName evidence="9">Putative ABC transport system permease protein</fullName>
    </submittedName>
</protein>
<dbReference type="PANTHER" id="PTHR30572:SF4">
    <property type="entry name" value="ABC TRANSPORTER PERMEASE YTRF"/>
    <property type="match status" value="1"/>
</dbReference>
<feature type="transmembrane region" description="Helical" evidence="7">
    <location>
        <begin position="284"/>
        <end position="314"/>
    </location>
</feature>
<comment type="caution">
    <text evidence="9">The sequence shown here is derived from an EMBL/GenBank/DDBJ whole genome shotgun (WGS) entry which is preliminary data.</text>
</comment>
<evidence type="ECO:0000256" key="2">
    <source>
        <dbReference type="ARBA" id="ARBA00022475"/>
    </source>
</evidence>
<comment type="subcellular location">
    <subcellularLocation>
        <location evidence="1">Cell membrane</location>
        <topology evidence="1">Multi-pass membrane protein</topology>
    </subcellularLocation>
</comment>
<dbReference type="InterPro" id="IPR003838">
    <property type="entry name" value="ABC3_permease_C"/>
</dbReference>
<feature type="transmembrane region" description="Helical" evidence="7">
    <location>
        <begin position="680"/>
        <end position="708"/>
    </location>
</feature>
<evidence type="ECO:0000256" key="6">
    <source>
        <dbReference type="ARBA" id="ARBA00038076"/>
    </source>
</evidence>
<dbReference type="Proteomes" id="UP000530928">
    <property type="component" value="Unassembled WGS sequence"/>
</dbReference>
<feature type="transmembrane region" description="Helical" evidence="7">
    <location>
        <begin position="729"/>
        <end position="755"/>
    </location>
</feature>
<feature type="transmembrane region" description="Helical" evidence="7">
    <location>
        <begin position="775"/>
        <end position="795"/>
    </location>
</feature>
<dbReference type="Pfam" id="PF02687">
    <property type="entry name" value="FtsX"/>
    <property type="match status" value="2"/>
</dbReference>
<reference evidence="9 10" key="1">
    <citation type="submission" date="2020-07" db="EMBL/GenBank/DDBJ databases">
        <title>Genomic Encyclopedia of Type Strains, Phase IV (KMG-IV): sequencing the most valuable type-strain genomes for metagenomic binning, comparative biology and taxonomic classification.</title>
        <authorList>
            <person name="Goeker M."/>
        </authorList>
    </citation>
    <scope>NUCLEOTIDE SEQUENCE [LARGE SCALE GENOMIC DNA]</scope>
    <source>
        <strain evidence="9 10">DSM 45533</strain>
    </source>
</reference>
<dbReference type="PANTHER" id="PTHR30572">
    <property type="entry name" value="MEMBRANE COMPONENT OF TRANSPORTER-RELATED"/>
    <property type="match status" value="1"/>
</dbReference>